<evidence type="ECO:0000313" key="10">
    <source>
        <dbReference type="EMBL" id="ETB58452.1"/>
    </source>
</evidence>
<dbReference type="SUPFAM" id="SSF52540">
    <property type="entry name" value="P-loop containing nucleoside triphosphate hydrolases"/>
    <property type="match status" value="1"/>
</dbReference>
<dbReference type="InterPro" id="IPR001650">
    <property type="entry name" value="Helicase_C-like"/>
</dbReference>
<feature type="compositionally biased region" description="Basic residues" evidence="7">
    <location>
        <begin position="1"/>
        <end position="25"/>
    </location>
</feature>
<dbReference type="GO" id="GO:0003723">
    <property type="term" value="F:RNA binding"/>
    <property type="evidence" value="ECO:0007669"/>
    <property type="project" value="UniProtKB-UniRule"/>
</dbReference>
<keyword evidence="3 6" id="KW-0347">Helicase</keyword>
<comment type="domain">
    <text evidence="6">The Q motif is unique to and characteristic of the DEAD box family of RNA helicases and controls ATP binding and hydrolysis.</text>
</comment>
<dbReference type="SMART" id="SM01178">
    <property type="entry name" value="DUF4217"/>
    <property type="match status" value="1"/>
</dbReference>
<dbReference type="CDD" id="cd18787">
    <property type="entry name" value="SF2_C_DEAD"/>
    <property type="match status" value="1"/>
</dbReference>
<evidence type="ECO:0000256" key="1">
    <source>
        <dbReference type="ARBA" id="ARBA00022741"/>
    </source>
</evidence>
<dbReference type="GO" id="GO:0005524">
    <property type="term" value="F:ATP binding"/>
    <property type="evidence" value="ECO:0007669"/>
    <property type="project" value="UniProtKB-UniRule"/>
</dbReference>
<dbReference type="Proteomes" id="UP000018538">
    <property type="component" value="Unassembled WGS sequence"/>
</dbReference>
<feature type="domain" description="Helicase ATP-binding" evidence="8">
    <location>
        <begin position="175"/>
        <end position="409"/>
    </location>
</feature>
<organism evidence="10 11">
    <name type="scientific">Plasmodium yoelii 17X</name>
    <dbReference type="NCBI Taxonomy" id="1323249"/>
    <lineage>
        <taxon>Eukaryota</taxon>
        <taxon>Sar</taxon>
        <taxon>Alveolata</taxon>
        <taxon>Apicomplexa</taxon>
        <taxon>Aconoidasida</taxon>
        <taxon>Haemosporida</taxon>
        <taxon>Plasmodiidae</taxon>
        <taxon>Plasmodium</taxon>
        <taxon>Plasmodium (Vinckeia)</taxon>
    </lineage>
</organism>
<feature type="domain" description="Helicase C-terminal" evidence="9">
    <location>
        <begin position="517"/>
        <end position="717"/>
    </location>
</feature>
<reference evidence="10 11" key="1">
    <citation type="submission" date="2013-11" db="EMBL/GenBank/DDBJ databases">
        <title>The Genome Sequence of Plasmodium yoelii 17X.</title>
        <authorList>
            <consortium name="The Broad Institute Genomics Platform"/>
            <consortium name="The Broad Institute Genome Sequencing Center for Infectious Disease"/>
            <person name="Neafsey D."/>
            <person name="Adams J."/>
            <person name="Walker B."/>
            <person name="Young S.K."/>
            <person name="Zeng Q."/>
            <person name="Gargeya S."/>
            <person name="Fitzgerald M."/>
            <person name="Haas B."/>
            <person name="Abouelleil A."/>
            <person name="Alvarado L."/>
            <person name="Chapman S.B."/>
            <person name="Gainer-Dewar J."/>
            <person name="Goldberg J."/>
            <person name="Griggs A."/>
            <person name="Gujja S."/>
            <person name="Hansen M."/>
            <person name="Howarth C."/>
            <person name="Imamovic A."/>
            <person name="Ireland A."/>
            <person name="Larimer J."/>
            <person name="McCowan C."/>
            <person name="Murphy C."/>
            <person name="Pearson M."/>
            <person name="Poon T.W."/>
            <person name="Priest M."/>
            <person name="Roberts A."/>
            <person name="Saif S."/>
            <person name="Shea T."/>
            <person name="Sykes S."/>
            <person name="Wortman J."/>
            <person name="Nusbaum C."/>
            <person name="Birren B."/>
        </authorList>
    </citation>
    <scope>NUCLEOTIDE SEQUENCE [LARGE SCALE GENOMIC DNA]</scope>
    <source>
        <strain evidence="10 11">17X</strain>
    </source>
</reference>
<dbReference type="EC" id="3.6.4.13" evidence="6"/>
<sequence>MSKFKKINKFQKKSQKGSKFSKHTKNGINKENKIVKKKVKGNKSKINKSVKKKVKGNKSKINKFVKNNKKGYDSGGNENIESDDDNEIEEASENSGEDSGVDTNSVKILNGKVNDENKENENNINLISNINLINDKSDIFEGLFSDLKNVLNESLLNTLEKNNFVKTTKIQKLSIPKIIKDNDVFLKSMTGSGKTLCYALPAVQKILNLKEKNNIKITREMGTFILVLSPTRELAIQINNLFSILTKAYPYIVVSCIIGGEKKKSEKNRIRKGISILTCTPGRLLDHLQNTKALKLTYLKTVILDEADKIIFLGTQDKIKMIYDLVKKIKHEEFEKVKDIPTPSNIEAANQHVKDIPNPSNIEAADQHFVTESNEGIVSETFQMVFISATLNNAIKNLANYCLTNKTIWLEITNDKKNTALRSKDVSISFESNINNKEDNYELPKQLKQHFILIDLKNKFLGLLYLILECIKEKKKVVVFFSNYKSTEYFQIVLKKLYWPTDVKKKNIQVNKILNNEIKPILNKEDERLLKKHLEQTIMNQYKENMENCLEGKKNKMQSSNLLNYKNINIDDIYIEDDQNSESNNILYDVNADTHKRVCIFENVNIYILHGNLSKEDRLGNFEDFSKNQNSILLCTDIASRGINFNNLDVVIQYDSPQVLEEYIHKVGRTARLNNDGTSYLFLLPEEKDFITLLKNKNISIKTILGNEIINKFKKIYVPMFLKPVGGNILNFLVNHFISIIKADSSLLEKAVNAFLASINSYHSISKELRNIFNSKNLHLGHLAYAYLLDKTPKEISNYRKHQTYLSIKKQSTLNKKDKRFIQSKKFKQIKK</sequence>
<dbReference type="Gene3D" id="3.40.50.300">
    <property type="entry name" value="P-loop containing nucleotide triphosphate hydrolases"/>
    <property type="match status" value="2"/>
</dbReference>
<dbReference type="PROSITE" id="PS51194">
    <property type="entry name" value="HELICASE_CTER"/>
    <property type="match status" value="1"/>
</dbReference>
<dbReference type="InterPro" id="IPR014001">
    <property type="entry name" value="Helicase_ATP-bd"/>
</dbReference>
<dbReference type="SMART" id="SM00487">
    <property type="entry name" value="DEXDc"/>
    <property type="match status" value="1"/>
</dbReference>
<protein>
    <recommendedName>
        <fullName evidence="6">ATP-dependent RNA helicase</fullName>
        <ecNumber evidence="6">3.6.4.13</ecNumber>
    </recommendedName>
</protein>
<evidence type="ECO:0000256" key="2">
    <source>
        <dbReference type="ARBA" id="ARBA00022801"/>
    </source>
</evidence>
<dbReference type="AlphaFoldDB" id="V7PI32"/>
<dbReference type="Pfam" id="PF00271">
    <property type="entry name" value="Helicase_C"/>
    <property type="match status" value="1"/>
</dbReference>
<evidence type="ECO:0000256" key="4">
    <source>
        <dbReference type="ARBA" id="ARBA00022840"/>
    </source>
</evidence>
<dbReference type="InterPro" id="IPR025313">
    <property type="entry name" value="SPB4-like_CTE"/>
</dbReference>
<keyword evidence="4 6" id="KW-0067">ATP-binding</keyword>
<dbReference type="InterPro" id="IPR000629">
    <property type="entry name" value="RNA-helicase_DEAD-box_CS"/>
</dbReference>
<dbReference type="PANTHER" id="PTHR24031">
    <property type="entry name" value="RNA HELICASE"/>
    <property type="match status" value="1"/>
</dbReference>
<evidence type="ECO:0000259" key="9">
    <source>
        <dbReference type="PROSITE" id="PS51194"/>
    </source>
</evidence>
<dbReference type="InterPro" id="IPR011545">
    <property type="entry name" value="DEAD/DEAH_box_helicase_dom"/>
</dbReference>
<feature type="region of interest" description="Disordered" evidence="7">
    <location>
        <begin position="1"/>
        <end position="105"/>
    </location>
</feature>
<dbReference type="PROSITE" id="PS51192">
    <property type="entry name" value="HELICASE_ATP_BIND_1"/>
    <property type="match status" value="1"/>
</dbReference>
<evidence type="ECO:0000313" key="11">
    <source>
        <dbReference type="Proteomes" id="UP000018538"/>
    </source>
</evidence>
<keyword evidence="5 6" id="KW-0694">RNA-binding</keyword>
<accession>V7PI32</accession>
<keyword evidence="11" id="KW-1185">Reference proteome</keyword>
<dbReference type="Pfam" id="PF13959">
    <property type="entry name" value="CTE_SPB4"/>
    <property type="match status" value="1"/>
</dbReference>
<name>V7PI32_PLAYE</name>
<feature type="compositionally biased region" description="Acidic residues" evidence="7">
    <location>
        <begin position="80"/>
        <end position="100"/>
    </location>
</feature>
<evidence type="ECO:0000256" key="3">
    <source>
        <dbReference type="ARBA" id="ARBA00022806"/>
    </source>
</evidence>
<comment type="function">
    <text evidence="6">RNA helicase.</text>
</comment>
<evidence type="ECO:0000259" key="8">
    <source>
        <dbReference type="PROSITE" id="PS51192"/>
    </source>
</evidence>
<feature type="compositionally biased region" description="Basic residues" evidence="7">
    <location>
        <begin position="35"/>
        <end position="69"/>
    </location>
</feature>
<dbReference type="GO" id="GO:0003724">
    <property type="term" value="F:RNA helicase activity"/>
    <property type="evidence" value="ECO:0007669"/>
    <property type="project" value="UniProtKB-EC"/>
</dbReference>
<dbReference type="PROSITE" id="PS00039">
    <property type="entry name" value="DEAD_ATP_HELICASE"/>
    <property type="match status" value="1"/>
</dbReference>
<evidence type="ECO:0000256" key="6">
    <source>
        <dbReference type="RuleBase" id="RU365068"/>
    </source>
</evidence>
<dbReference type="EMBL" id="KI635789">
    <property type="protein sequence ID" value="ETB58452.1"/>
    <property type="molecule type" value="Genomic_DNA"/>
</dbReference>
<comment type="similarity">
    <text evidence="6">Belongs to the DEAD box helicase family.</text>
</comment>
<dbReference type="SMART" id="SM00490">
    <property type="entry name" value="HELICc"/>
    <property type="match status" value="1"/>
</dbReference>
<proteinExistence type="inferred from homology"/>
<comment type="catalytic activity">
    <reaction evidence="6">
        <text>ATP + H2O = ADP + phosphate + H(+)</text>
        <dbReference type="Rhea" id="RHEA:13065"/>
        <dbReference type="ChEBI" id="CHEBI:15377"/>
        <dbReference type="ChEBI" id="CHEBI:15378"/>
        <dbReference type="ChEBI" id="CHEBI:30616"/>
        <dbReference type="ChEBI" id="CHEBI:43474"/>
        <dbReference type="ChEBI" id="CHEBI:456216"/>
        <dbReference type="EC" id="3.6.4.13"/>
    </reaction>
</comment>
<dbReference type="Pfam" id="PF00270">
    <property type="entry name" value="DEAD"/>
    <property type="match status" value="1"/>
</dbReference>
<keyword evidence="2 6" id="KW-0378">Hydrolase</keyword>
<evidence type="ECO:0000256" key="7">
    <source>
        <dbReference type="SAM" id="MobiDB-lite"/>
    </source>
</evidence>
<dbReference type="InterPro" id="IPR027417">
    <property type="entry name" value="P-loop_NTPase"/>
</dbReference>
<dbReference type="OrthoDB" id="422663at2759"/>
<keyword evidence="1 6" id="KW-0547">Nucleotide-binding</keyword>
<dbReference type="GO" id="GO:0016887">
    <property type="term" value="F:ATP hydrolysis activity"/>
    <property type="evidence" value="ECO:0007669"/>
    <property type="project" value="RHEA"/>
</dbReference>
<gene>
    <name evidence="10" type="ORF">YYC_04050</name>
</gene>
<evidence type="ECO:0000256" key="5">
    <source>
        <dbReference type="ARBA" id="ARBA00022884"/>
    </source>
</evidence>